<dbReference type="HOGENOM" id="CLU_1541136_0_0_1"/>
<dbReference type="InterPro" id="IPR017970">
    <property type="entry name" value="Homeobox_CS"/>
</dbReference>
<dbReference type="STRING" id="1071380.I2H6Q1"/>
<evidence type="ECO:0000256" key="6">
    <source>
        <dbReference type="ARBA" id="ARBA00023242"/>
    </source>
</evidence>
<dbReference type="OrthoDB" id="2109411at2759"/>
<sequence>MSAQQKRLQMLSQTLEELLESCEKEDITNIEGRVLNNEMNNEPDQIDRNIRIMYDNYKNSFERIKQCIDRTTLNKTTKKQLTTKIQKSYRCRVDEMVIRLDPEATCKEPINPQTHVFTSSTRKQLPKEAKEFLERVFKKQHTLNSKEREAVAKQCGISPIQVRVWFINKRMRSK</sequence>
<dbReference type="InterPro" id="IPR009057">
    <property type="entry name" value="Homeodomain-like_sf"/>
</dbReference>
<accession>I2H6Q1</accession>
<feature type="domain" description="Homeobox" evidence="9">
    <location>
        <begin position="122"/>
        <end position="174"/>
    </location>
</feature>
<evidence type="ECO:0000256" key="3">
    <source>
        <dbReference type="ARBA" id="ARBA00023125"/>
    </source>
</evidence>
<organism evidence="10 11">
    <name type="scientific">Henningerozyma blattae (strain ATCC 34711 / CBS 6284 / DSM 70876 / NBRC 10599 / NRRL Y-10934 / UCD 77-7)</name>
    <name type="common">Yeast</name>
    <name type="synonym">Tetrapisispora blattae</name>
    <dbReference type="NCBI Taxonomy" id="1071380"/>
    <lineage>
        <taxon>Eukaryota</taxon>
        <taxon>Fungi</taxon>
        <taxon>Dikarya</taxon>
        <taxon>Ascomycota</taxon>
        <taxon>Saccharomycotina</taxon>
        <taxon>Saccharomycetes</taxon>
        <taxon>Saccharomycetales</taxon>
        <taxon>Saccharomycetaceae</taxon>
        <taxon>Henningerozyma</taxon>
    </lineage>
</organism>
<dbReference type="GO" id="GO:0005634">
    <property type="term" value="C:nucleus"/>
    <property type="evidence" value="ECO:0007669"/>
    <property type="project" value="UniProtKB-SubCell"/>
</dbReference>
<dbReference type="SMART" id="SM00389">
    <property type="entry name" value="HOX"/>
    <property type="match status" value="1"/>
</dbReference>
<dbReference type="PANTHER" id="PTHR45714">
    <property type="entry name" value="HOMEOBOX-LEUCINE ZIPPER PROTEIN HAT14"/>
    <property type="match status" value="1"/>
</dbReference>
<dbReference type="PROSITE" id="PS50071">
    <property type="entry name" value="HOMEOBOX_2"/>
    <property type="match status" value="1"/>
</dbReference>
<reference evidence="10 11" key="1">
    <citation type="journal article" date="2011" name="Proc. Natl. Acad. Sci. U.S.A.">
        <title>Evolutionary erosion of yeast sex chromosomes by mating-type switching accidents.</title>
        <authorList>
            <person name="Gordon J.L."/>
            <person name="Armisen D."/>
            <person name="Proux-Wera E."/>
            <person name="Oheigeartaigh S.S."/>
            <person name="Byrne K.P."/>
            <person name="Wolfe K.H."/>
        </authorList>
    </citation>
    <scope>NUCLEOTIDE SEQUENCE [LARGE SCALE GENOMIC DNA]</scope>
    <source>
        <strain evidence="11">ATCC 34711 / CBS 6284 / DSM 70876 / NBRC 10599 / NRRL Y-10934 / UCD 77-7</strain>
    </source>
</reference>
<dbReference type="eggNOG" id="ENOG502SCEX">
    <property type="taxonomic scope" value="Eukaryota"/>
</dbReference>
<keyword evidence="11" id="KW-1185">Reference proteome</keyword>
<dbReference type="GO" id="GO:0000981">
    <property type="term" value="F:DNA-binding transcription factor activity, RNA polymerase II-specific"/>
    <property type="evidence" value="ECO:0007669"/>
    <property type="project" value="InterPro"/>
</dbReference>
<dbReference type="SUPFAM" id="SSF46689">
    <property type="entry name" value="Homeodomain-like"/>
    <property type="match status" value="1"/>
</dbReference>
<evidence type="ECO:0000313" key="11">
    <source>
        <dbReference type="Proteomes" id="UP000002866"/>
    </source>
</evidence>
<dbReference type="InParanoid" id="I2H6Q1"/>
<dbReference type="Pfam" id="PF00046">
    <property type="entry name" value="Homeodomain"/>
    <property type="match status" value="1"/>
</dbReference>
<dbReference type="GO" id="GO:0003677">
    <property type="term" value="F:DNA binding"/>
    <property type="evidence" value="ECO:0007669"/>
    <property type="project" value="UniProtKB-UniRule"/>
</dbReference>
<comment type="subcellular location">
    <subcellularLocation>
        <location evidence="1 7 8">Nucleus</location>
    </subcellularLocation>
</comment>
<dbReference type="FunCoup" id="I2H6Q1">
    <property type="interactions" value="205"/>
</dbReference>
<dbReference type="CDD" id="cd00086">
    <property type="entry name" value="homeodomain"/>
    <property type="match status" value="1"/>
</dbReference>
<evidence type="ECO:0000256" key="8">
    <source>
        <dbReference type="RuleBase" id="RU000682"/>
    </source>
</evidence>
<keyword evidence="2" id="KW-0805">Transcription regulation</keyword>
<dbReference type="PANTHER" id="PTHR45714:SF34">
    <property type="entry name" value="HOMEOBOX-LEUCINE ZIPPER PROTEIN HAT9"/>
    <property type="match status" value="1"/>
</dbReference>
<evidence type="ECO:0000313" key="10">
    <source>
        <dbReference type="EMBL" id="CCH62053.1"/>
    </source>
</evidence>
<evidence type="ECO:0000256" key="5">
    <source>
        <dbReference type="ARBA" id="ARBA00023163"/>
    </source>
</evidence>
<dbReference type="GeneID" id="14497441"/>
<evidence type="ECO:0000256" key="1">
    <source>
        <dbReference type="ARBA" id="ARBA00004123"/>
    </source>
</evidence>
<gene>
    <name evidence="10" type="primary">TBLA0G01060</name>
    <name evidence="10" type="ORF">TBLA_0G01060</name>
</gene>
<dbReference type="AlphaFoldDB" id="I2H6Q1"/>
<dbReference type="Proteomes" id="UP000002866">
    <property type="component" value="Chromosome 7"/>
</dbReference>
<dbReference type="RefSeq" id="XP_004181572.1">
    <property type="nucleotide sequence ID" value="XM_004181524.1"/>
</dbReference>
<evidence type="ECO:0000256" key="4">
    <source>
        <dbReference type="ARBA" id="ARBA00023155"/>
    </source>
</evidence>
<keyword evidence="6 7" id="KW-0539">Nucleus</keyword>
<evidence type="ECO:0000259" key="9">
    <source>
        <dbReference type="PROSITE" id="PS50071"/>
    </source>
</evidence>
<name>I2H6Q1_HENB6</name>
<keyword evidence="5" id="KW-0804">Transcription</keyword>
<proteinExistence type="predicted"/>
<keyword evidence="3 7" id="KW-0238">DNA-binding</keyword>
<evidence type="ECO:0000256" key="2">
    <source>
        <dbReference type="ARBA" id="ARBA00023015"/>
    </source>
</evidence>
<dbReference type="EMBL" id="HE806322">
    <property type="protein sequence ID" value="CCH62053.1"/>
    <property type="molecule type" value="Genomic_DNA"/>
</dbReference>
<keyword evidence="4 7" id="KW-0371">Homeobox</keyword>
<evidence type="ECO:0000256" key="7">
    <source>
        <dbReference type="PROSITE-ProRule" id="PRU00108"/>
    </source>
</evidence>
<dbReference type="InterPro" id="IPR050762">
    <property type="entry name" value="HD-ZIP_Homeobox_LZ_Class_II"/>
</dbReference>
<protein>
    <recommendedName>
        <fullName evidence="9">Homeobox domain-containing protein</fullName>
    </recommendedName>
</protein>
<dbReference type="InterPro" id="IPR001356">
    <property type="entry name" value="HD"/>
</dbReference>
<dbReference type="KEGG" id="tbl:TBLA_0G01060"/>
<dbReference type="Gene3D" id="1.10.10.60">
    <property type="entry name" value="Homeodomain-like"/>
    <property type="match status" value="1"/>
</dbReference>
<dbReference type="PROSITE" id="PS00027">
    <property type="entry name" value="HOMEOBOX_1"/>
    <property type="match status" value="1"/>
</dbReference>